<dbReference type="GeneID" id="25406985"/>
<dbReference type="InterPro" id="IPR036740">
    <property type="entry name" value="tRNA_intron_Endonuc_N_sf"/>
</dbReference>
<dbReference type="Pfam" id="PF02778">
    <property type="entry name" value="tRNA_int_endo_N"/>
    <property type="match status" value="1"/>
</dbReference>
<dbReference type="Gene3D" id="3.40.1170.20">
    <property type="entry name" value="tRNA intron endonuclease, N-terminal domain"/>
    <property type="match status" value="1"/>
</dbReference>
<keyword evidence="3" id="KW-0378">Hydrolase</keyword>
<evidence type="ECO:0000313" key="4">
    <source>
        <dbReference type="Proteomes" id="UP000266720"/>
    </source>
</evidence>
<dbReference type="InterPro" id="IPR006678">
    <property type="entry name" value="tRNA_intron_Endonuc_N"/>
</dbReference>
<dbReference type="InterPro" id="IPR006677">
    <property type="entry name" value="tRNA_intron_Endonuc_cat-like"/>
</dbReference>
<reference evidence="4" key="1">
    <citation type="book" date="2010" name="EXTREMOPHILES" publisher="0:0-0">
        <title>Complete genome sequences of ten hyperthermophilic archaea reveal their metabolic capabilities and possible ecological roles.</title>
        <editorList>
            <person name="?"/>
        </editorList>
        <authorList>
            <person name="Ravin N.V."/>
            <person name="Mardanov A.V."/>
            <person name="Bonch-Osmolovskaya E.A."/>
            <person name="Skryabin K.G."/>
        </authorList>
    </citation>
    <scope>NUCLEOTIDE SEQUENCE [LARGE SCALE GENOMIC DNA]</scope>
    <source>
        <strain evidence="4">1505</strain>
    </source>
</reference>
<dbReference type="InterPro" id="IPR011856">
    <property type="entry name" value="tRNA_endonuc-like_dom_sf"/>
</dbReference>
<dbReference type="KEGG" id="tcb:TCARB_1580"/>
<dbReference type="EMBL" id="CP007493">
    <property type="protein sequence ID" value="AJB42622.1"/>
    <property type="molecule type" value="Genomic_DNA"/>
</dbReference>
<dbReference type="AlphaFoldDB" id="A0A3G1A6L3"/>
<keyword evidence="3" id="KW-0456">Lyase</keyword>
<protein>
    <submittedName>
        <fullName evidence="3">tRNA splicing endonuclease</fullName>
        <ecNumber evidence="3">4.6.1.16</ecNumber>
    </submittedName>
</protein>
<dbReference type="EC" id="4.6.1.16" evidence="3"/>
<evidence type="ECO:0000259" key="1">
    <source>
        <dbReference type="Pfam" id="PF01974"/>
    </source>
</evidence>
<dbReference type="CDD" id="cd22363">
    <property type="entry name" value="tRNA-intron_lyase_C"/>
    <property type="match status" value="1"/>
</dbReference>
<keyword evidence="3" id="KW-0540">Nuclease</keyword>
<dbReference type="Gene3D" id="3.40.1350.10">
    <property type="match status" value="1"/>
</dbReference>
<dbReference type="SUPFAM" id="SSF53032">
    <property type="entry name" value="tRNA-intron endonuclease catalytic domain-like"/>
    <property type="match status" value="1"/>
</dbReference>
<organism evidence="3 4">
    <name type="scientific">Thermofilum adornatum 1505</name>
    <dbReference type="NCBI Taxonomy" id="697581"/>
    <lineage>
        <taxon>Archaea</taxon>
        <taxon>Thermoproteota</taxon>
        <taxon>Thermoprotei</taxon>
        <taxon>Thermofilales</taxon>
        <taxon>Thermofilaceae</taxon>
        <taxon>Thermofilum</taxon>
    </lineage>
</organism>
<dbReference type="STRING" id="697581.TCARB_1580"/>
<gene>
    <name evidence="3" type="ORF">TCARB_1580</name>
</gene>
<feature type="domain" description="tRNA intron endonuclease N-terminal" evidence="2">
    <location>
        <begin position="16"/>
        <end position="79"/>
    </location>
</feature>
<feature type="domain" description="tRNA intron endonuclease catalytic" evidence="1">
    <location>
        <begin position="90"/>
        <end position="172"/>
    </location>
</feature>
<dbReference type="InterPro" id="IPR036167">
    <property type="entry name" value="tRNA_intron_Endo_cat-like_sf"/>
</dbReference>
<name>A0A3G1A6L3_9CREN</name>
<evidence type="ECO:0000313" key="3">
    <source>
        <dbReference type="EMBL" id="AJB42622.1"/>
    </source>
</evidence>
<dbReference type="GO" id="GO:0003676">
    <property type="term" value="F:nucleic acid binding"/>
    <property type="evidence" value="ECO:0007669"/>
    <property type="project" value="InterPro"/>
</dbReference>
<proteinExistence type="predicted"/>
<dbReference type="Pfam" id="PF01974">
    <property type="entry name" value="tRNA_int_endo"/>
    <property type="match status" value="1"/>
</dbReference>
<sequence>MEERKTQQEPQKIIGEGRLSGDKVVVTDSDAVSKLAEKGYGFQTTSGLELSLVEAAYLLHRGLLKVKNEKGEEVQFSELVKLAAQGDPDFWLKLNVYADLRNRSFIVRHGVNPREFLLDWKKKNKVHRLLIRIVVEGTKMGFEEFEDMFRRALESDRELVVAVVDKEGVVTYYTVEGGSYEQVSKGTEDSFEVPSE</sequence>
<dbReference type="GO" id="GO:0000213">
    <property type="term" value="F:tRNA-intron lyase activity"/>
    <property type="evidence" value="ECO:0007669"/>
    <property type="project" value="UniProtKB-EC"/>
</dbReference>
<keyword evidence="3" id="KW-0255">Endonuclease</keyword>
<evidence type="ECO:0000259" key="2">
    <source>
        <dbReference type="Pfam" id="PF02778"/>
    </source>
</evidence>
<dbReference type="RefSeq" id="WP_052887132.1">
    <property type="nucleotide sequence ID" value="NZ_CP007493.1"/>
</dbReference>
<accession>A0A3G1A6L3</accession>
<dbReference type="GO" id="GO:0006388">
    <property type="term" value="P:tRNA splicing, via endonucleolytic cleavage and ligation"/>
    <property type="evidence" value="ECO:0007669"/>
    <property type="project" value="InterPro"/>
</dbReference>
<dbReference type="Proteomes" id="UP000266720">
    <property type="component" value="Chromosome"/>
</dbReference>
<dbReference type="SUPFAM" id="SSF55267">
    <property type="entry name" value="tRNA-intron endonuclease N-terminal domain-like"/>
    <property type="match status" value="1"/>
</dbReference>